<name>A0A6B0UMU7_IXORI</name>
<proteinExistence type="predicted"/>
<protein>
    <recommendedName>
        <fullName evidence="3">Secreted protein</fullName>
    </recommendedName>
</protein>
<organism evidence="2">
    <name type="scientific">Ixodes ricinus</name>
    <name type="common">Common tick</name>
    <name type="synonym">Acarus ricinus</name>
    <dbReference type="NCBI Taxonomy" id="34613"/>
    <lineage>
        <taxon>Eukaryota</taxon>
        <taxon>Metazoa</taxon>
        <taxon>Ecdysozoa</taxon>
        <taxon>Arthropoda</taxon>
        <taxon>Chelicerata</taxon>
        <taxon>Arachnida</taxon>
        <taxon>Acari</taxon>
        <taxon>Parasitiformes</taxon>
        <taxon>Ixodida</taxon>
        <taxon>Ixodoidea</taxon>
        <taxon>Ixodidae</taxon>
        <taxon>Ixodinae</taxon>
        <taxon>Ixodes</taxon>
    </lineage>
</organism>
<keyword evidence="1" id="KW-0732">Signal</keyword>
<feature type="signal peptide" evidence="1">
    <location>
        <begin position="1"/>
        <end position="24"/>
    </location>
</feature>
<dbReference type="AlphaFoldDB" id="A0A6B0UMU7"/>
<evidence type="ECO:0000256" key="1">
    <source>
        <dbReference type="SAM" id="SignalP"/>
    </source>
</evidence>
<evidence type="ECO:0000313" key="2">
    <source>
        <dbReference type="EMBL" id="MXU91137.1"/>
    </source>
</evidence>
<sequence length="120" mass="14182">MHRTRMGTLHYTMLLLQGSRSVWSSWCLKRRLCLWRTTRRRLPATLPAVPTTPPWQSTSRSKWCFLTVLPLSQKNSSSRSMLLTRAQPDFDHRTFRRPKTCCSWKHQTCSTSPSSLQRRF</sequence>
<reference evidence="2" key="1">
    <citation type="submission" date="2019-12" db="EMBL/GenBank/DDBJ databases">
        <title>An insight into the sialome of adult female Ixodes ricinus ticks feeding for 6 days.</title>
        <authorList>
            <person name="Perner J."/>
            <person name="Ribeiro J.M.C."/>
        </authorList>
    </citation>
    <scope>NUCLEOTIDE SEQUENCE</scope>
    <source>
        <strain evidence="2">Semi-engorged</strain>
        <tissue evidence="2">Salivary glands</tissue>
    </source>
</reference>
<accession>A0A6B0UMU7</accession>
<feature type="chain" id="PRO_5025361798" description="Secreted protein" evidence="1">
    <location>
        <begin position="25"/>
        <end position="120"/>
    </location>
</feature>
<dbReference type="EMBL" id="GIFC01009054">
    <property type="protein sequence ID" value="MXU91137.1"/>
    <property type="molecule type" value="Transcribed_RNA"/>
</dbReference>
<evidence type="ECO:0008006" key="3">
    <source>
        <dbReference type="Google" id="ProtNLM"/>
    </source>
</evidence>